<dbReference type="PANTHER" id="PTHR13604">
    <property type="entry name" value="DC12-RELATED"/>
    <property type="match status" value="1"/>
</dbReference>
<comment type="similarity">
    <text evidence="1 8">Belongs to the SOS response-associated peptidase family.</text>
</comment>
<sequence>MCYSALVHAEIRKLERTLGVRIDPDWYVEEFWTKKGKDAAKRRKMPRALEREALALAPAPVAAAIRAADQAEIDQLTRLVFAQRKRVADAERALQVRETKKARDDVRIGTNKVEAALRRLDELRTPPAQPGLGRIYPGYWCPVVIKEAGRYVARLMRYQCRLPDWTEAIERKYPGTYNARRDNLEKSWGRVFGHGHGVMVAGAFYEHVDRGGQDQVLEFRPSDGRDLIAACLWTRTTEADGSELYSFAAITDEPPPEVAAAGHDRCIVPIKAEHLDAWLSPDAGNLSAMHAILDDRDRPYYEHREAA</sequence>
<dbReference type="InterPro" id="IPR036590">
    <property type="entry name" value="SRAP-like"/>
</dbReference>
<dbReference type="EC" id="3.4.-.-" evidence="8"/>
<protein>
    <recommendedName>
        <fullName evidence="8">Abasic site processing protein</fullName>
        <ecNumber evidence="8">3.4.-.-</ecNumber>
    </recommendedName>
</protein>
<keyword evidence="6" id="KW-0238">DNA-binding</keyword>
<dbReference type="PANTHER" id="PTHR13604:SF0">
    <property type="entry name" value="ABASIC SITE PROCESSING PROTEIN HMCES"/>
    <property type="match status" value="1"/>
</dbReference>
<evidence type="ECO:0000313" key="10">
    <source>
        <dbReference type="Proteomes" id="UP001589898"/>
    </source>
</evidence>
<reference evidence="9 10" key="1">
    <citation type="submission" date="2024-09" db="EMBL/GenBank/DDBJ databases">
        <authorList>
            <person name="Sun Q."/>
            <person name="Mori K."/>
        </authorList>
    </citation>
    <scope>NUCLEOTIDE SEQUENCE [LARGE SCALE GENOMIC DNA]</scope>
    <source>
        <strain evidence="9 10">KCTC 52403</strain>
    </source>
</reference>
<evidence type="ECO:0000256" key="1">
    <source>
        <dbReference type="ARBA" id="ARBA00008136"/>
    </source>
</evidence>
<keyword evidence="7" id="KW-0456">Lyase</keyword>
<evidence type="ECO:0000256" key="8">
    <source>
        <dbReference type="RuleBase" id="RU364100"/>
    </source>
</evidence>
<evidence type="ECO:0000256" key="7">
    <source>
        <dbReference type="ARBA" id="ARBA00023239"/>
    </source>
</evidence>
<evidence type="ECO:0000256" key="5">
    <source>
        <dbReference type="ARBA" id="ARBA00023124"/>
    </source>
</evidence>
<evidence type="ECO:0000256" key="4">
    <source>
        <dbReference type="ARBA" id="ARBA00022801"/>
    </source>
</evidence>
<keyword evidence="5" id="KW-0190">Covalent protein-DNA linkage</keyword>
<evidence type="ECO:0000256" key="6">
    <source>
        <dbReference type="ARBA" id="ARBA00023125"/>
    </source>
</evidence>
<dbReference type="Pfam" id="PF02586">
    <property type="entry name" value="SRAP"/>
    <property type="match status" value="1"/>
</dbReference>
<evidence type="ECO:0000313" key="9">
    <source>
        <dbReference type="EMBL" id="MFC0718566.1"/>
    </source>
</evidence>
<accession>A0ABV6SYQ5</accession>
<evidence type="ECO:0000256" key="2">
    <source>
        <dbReference type="ARBA" id="ARBA00022670"/>
    </source>
</evidence>
<evidence type="ECO:0000256" key="3">
    <source>
        <dbReference type="ARBA" id="ARBA00022763"/>
    </source>
</evidence>
<dbReference type="EMBL" id="JBHLTF010000032">
    <property type="protein sequence ID" value="MFC0718566.1"/>
    <property type="molecule type" value="Genomic_DNA"/>
</dbReference>
<keyword evidence="10" id="KW-1185">Reference proteome</keyword>
<keyword evidence="3" id="KW-0227">DNA damage</keyword>
<dbReference type="InterPro" id="IPR003738">
    <property type="entry name" value="SRAP"/>
</dbReference>
<gene>
    <name evidence="9" type="ORF">ACFFFU_12560</name>
</gene>
<dbReference type="RefSeq" id="WP_189495391.1">
    <property type="nucleotide sequence ID" value="NZ_BMZT01000003.1"/>
</dbReference>
<name>A0ABV6SYQ5_9GAMM</name>
<keyword evidence="2 8" id="KW-0645">Protease</keyword>
<proteinExistence type="inferred from homology"/>
<dbReference type="SUPFAM" id="SSF143081">
    <property type="entry name" value="BB1717-like"/>
    <property type="match status" value="1"/>
</dbReference>
<organism evidence="9 10">
    <name type="scientific">Luteimonas padinae</name>
    <dbReference type="NCBI Taxonomy" id="1714359"/>
    <lineage>
        <taxon>Bacteria</taxon>
        <taxon>Pseudomonadati</taxon>
        <taxon>Pseudomonadota</taxon>
        <taxon>Gammaproteobacteria</taxon>
        <taxon>Lysobacterales</taxon>
        <taxon>Lysobacteraceae</taxon>
        <taxon>Luteimonas</taxon>
    </lineage>
</organism>
<comment type="caution">
    <text evidence="9">The sequence shown here is derived from an EMBL/GenBank/DDBJ whole genome shotgun (WGS) entry which is preliminary data.</text>
</comment>
<dbReference type="Gene3D" id="3.90.1680.10">
    <property type="entry name" value="SOS response associated peptidase-like"/>
    <property type="match status" value="1"/>
</dbReference>
<keyword evidence="4 8" id="KW-0378">Hydrolase</keyword>
<dbReference type="Proteomes" id="UP001589898">
    <property type="component" value="Unassembled WGS sequence"/>
</dbReference>